<dbReference type="AlphaFoldDB" id="A0A0G4IUT4"/>
<evidence type="ECO:0000313" key="4">
    <source>
        <dbReference type="EMBL" id="CEO98894.1"/>
    </source>
</evidence>
<protein>
    <submittedName>
        <fullName evidence="4">Uncharacterized protein</fullName>
    </submittedName>
</protein>
<sequence>MSATVAIVIVVAGVVVVSGGVVDDGGALRALNPYPTPPRSPALPSSDGDVASGMAEIHLSSLPPPGDVARPSYRRALAPLEVITESEPTVLQGREPLKDNFVAMQQRRNSLGAPSYPPPNPATSMGPQGSAAAVLFPMYLRRGSADRIPVDWPVDDNVDYDSDTDSLDGNDAVVVPEPDHEPVPERRLKRSYSVYEGPVTKPLPNPKYVLVRTSSSPTNQVPEPLVELAPAVTPSVATQRTRAVGPVSNVVPEPDVHVPEQPAPAPPQSSPSSTAVPDDVLRPAPPKPMKLKVWGKLSHAAHPAIAGSVALIALLSRHLPVPKEPIVHQPPVSKVSVAVAVAAGASVGYAIRQRAVSSRNVRHRPVAFPQKHLPPPIKGNGNNLVILCTICVVCAVLVSIVLFYFVSWSTQFPRIKGVPHDPFVFGSSAPTDEPPAVIIAA</sequence>
<keyword evidence="2" id="KW-0812">Transmembrane</keyword>
<reference evidence="4 6" key="1">
    <citation type="submission" date="2015-02" db="EMBL/GenBank/DDBJ databases">
        <authorList>
            <person name="Chooi Y.-H."/>
        </authorList>
    </citation>
    <scope>NUCLEOTIDE SEQUENCE [LARGE SCALE GENOMIC DNA]</scope>
    <source>
        <strain evidence="4">E3</strain>
    </source>
</reference>
<organism evidence="4 6">
    <name type="scientific">Plasmodiophora brassicae</name>
    <name type="common">Clubroot disease agent</name>
    <dbReference type="NCBI Taxonomy" id="37360"/>
    <lineage>
        <taxon>Eukaryota</taxon>
        <taxon>Sar</taxon>
        <taxon>Rhizaria</taxon>
        <taxon>Endomyxa</taxon>
        <taxon>Phytomyxea</taxon>
        <taxon>Plasmodiophorida</taxon>
        <taxon>Plasmodiophoridae</taxon>
        <taxon>Plasmodiophora</taxon>
    </lineage>
</organism>
<feature type="transmembrane region" description="Helical" evidence="2">
    <location>
        <begin position="384"/>
        <end position="406"/>
    </location>
</feature>
<evidence type="ECO:0000313" key="7">
    <source>
        <dbReference type="Proteomes" id="UP000290189"/>
    </source>
</evidence>
<evidence type="ECO:0000313" key="6">
    <source>
        <dbReference type="Proteomes" id="UP000039324"/>
    </source>
</evidence>
<feature type="region of interest" description="Disordered" evidence="1">
    <location>
        <begin position="247"/>
        <end position="284"/>
    </location>
</feature>
<dbReference type="EMBL" id="CDSF01000088">
    <property type="protein sequence ID" value="CEO98894.1"/>
    <property type="molecule type" value="Genomic_DNA"/>
</dbReference>
<geneLocation type="mitochondrion" evidence="5"/>
<accession>A0A0G4IUT4</accession>
<evidence type="ECO:0000313" key="5">
    <source>
        <dbReference type="EMBL" id="SPQ92964.1"/>
    </source>
</evidence>
<feature type="signal peptide" evidence="3">
    <location>
        <begin position="1"/>
        <end position="19"/>
    </location>
</feature>
<feature type="region of interest" description="Disordered" evidence="1">
    <location>
        <begin position="161"/>
        <end position="183"/>
    </location>
</feature>
<gene>
    <name evidence="4" type="ORF">PBRA_007008</name>
    <name evidence="5" type="ORF">PLBR_LOCUS179</name>
</gene>
<dbReference type="Proteomes" id="UP000290189">
    <property type="component" value="Unassembled WGS sequence"/>
</dbReference>
<feature type="chain" id="PRO_5035990755" evidence="3">
    <location>
        <begin position="20"/>
        <end position="441"/>
    </location>
</feature>
<proteinExistence type="predicted"/>
<name>A0A0G4IUT4_PLABS</name>
<keyword evidence="6" id="KW-1185">Reference proteome</keyword>
<evidence type="ECO:0000256" key="2">
    <source>
        <dbReference type="SAM" id="Phobius"/>
    </source>
</evidence>
<keyword evidence="3" id="KW-0732">Signal</keyword>
<evidence type="ECO:0000256" key="1">
    <source>
        <dbReference type="SAM" id="MobiDB-lite"/>
    </source>
</evidence>
<keyword evidence="2" id="KW-0472">Membrane</keyword>
<keyword evidence="5" id="KW-0496">Mitochondrion</keyword>
<dbReference type="Proteomes" id="UP000039324">
    <property type="component" value="Unassembled WGS sequence"/>
</dbReference>
<dbReference type="EMBL" id="OVEO01000001">
    <property type="protein sequence ID" value="SPQ92964.1"/>
    <property type="molecule type" value="Genomic_DNA"/>
</dbReference>
<keyword evidence="2" id="KW-1133">Transmembrane helix</keyword>
<evidence type="ECO:0000256" key="3">
    <source>
        <dbReference type="SAM" id="SignalP"/>
    </source>
</evidence>
<reference evidence="5 7" key="2">
    <citation type="submission" date="2018-03" db="EMBL/GenBank/DDBJ databases">
        <authorList>
            <person name="Fogelqvist J."/>
        </authorList>
    </citation>
    <scope>NUCLEOTIDE SEQUENCE [LARGE SCALE GENOMIC DNA]</scope>
</reference>